<organism evidence="1 2">
    <name type="scientific">Polyplax serrata</name>
    <name type="common">Common mouse louse</name>
    <dbReference type="NCBI Taxonomy" id="468196"/>
    <lineage>
        <taxon>Eukaryota</taxon>
        <taxon>Metazoa</taxon>
        <taxon>Ecdysozoa</taxon>
        <taxon>Arthropoda</taxon>
        <taxon>Hexapoda</taxon>
        <taxon>Insecta</taxon>
        <taxon>Pterygota</taxon>
        <taxon>Neoptera</taxon>
        <taxon>Paraneoptera</taxon>
        <taxon>Psocodea</taxon>
        <taxon>Troctomorpha</taxon>
        <taxon>Phthiraptera</taxon>
        <taxon>Anoplura</taxon>
        <taxon>Polyplacidae</taxon>
        <taxon>Polyplax</taxon>
    </lineage>
</organism>
<sequence length="125" mass="14343">MSELIHENEKFHFKHCQNAEMQISVRQKKRSVFQKNRGELREVRSSFLTGAALRMLGGVAGRHMSTRRRGSSPMVRLAGSEQLESMLQANMQPSGQYRRRRRAVTTSDHKSCALIQTRIKLGDIM</sequence>
<evidence type="ECO:0000313" key="2">
    <source>
        <dbReference type="Proteomes" id="UP001359485"/>
    </source>
</evidence>
<dbReference type="Proteomes" id="UP001359485">
    <property type="component" value="Unassembled WGS sequence"/>
</dbReference>
<name>A0ABR1BIQ2_POLSC</name>
<dbReference type="EMBL" id="JAWJWF010000001">
    <property type="protein sequence ID" value="KAK6641663.1"/>
    <property type="molecule type" value="Genomic_DNA"/>
</dbReference>
<gene>
    <name evidence="1" type="ORF">RUM44_013378</name>
</gene>
<protein>
    <submittedName>
        <fullName evidence="1">Uncharacterized protein</fullName>
    </submittedName>
</protein>
<reference evidence="1 2" key="1">
    <citation type="submission" date="2023-09" db="EMBL/GenBank/DDBJ databases">
        <title>Genomes of two closely related lineages of the louse Polyplax serrata with different host specificities.</title>
        <authorList>
            <person name="Martinu J."/>
            <person name="Tarabai H."/>
            <person name="Stefka J."/>
            <person name="Hypsa V."/>
        </authorList>
    </citation>
    <scope>NUCLEOTIDE SEQUENCE [LARGE SCALE GENOMIC DNA]</scope>
    <source>
        <strain evidence="1">98ZLc_SE</strain>
    </source>
</reference>
<accession>A0ABR1BIQ2</accession>
<proteinExistence type="predicted"/>
<comment type="caution">
    <text evidence="1">The sequence shown here is derived from an EMBL/GenBank/DDBJ whole genome shotgun (WGS) entry which is preliminary data.</text>
</comment>
<evidence type="ECO:0000313" key="1">
    <source>
        <dbReference type="EMBL" id="KAK6641663.1"/>
    </source>
</evidence>
<keyword evidence="2" id="KW-1185">Reference proteome</keyword>